<keyword evidence="1 5" id="KW-0175">Coiled coil</keyword>
<evidence type="ECO:0000256" key="6">
    <source>
        <dbReference type="SAM" id="MobiDB-lite"/>
    </source>
</evidence>
<feature type="region of interest" description="Disordered" evidence="6">
    <location>
        <begin position="585"/>
        <end position="610"/>
    </location>
</feature>
<feature type="compositionally biased region" description="Acidic residues" evidence="6">
    <location>
        <begin position="1176"/>
        <end position="1196"/>
    </location>
</feature>
<comment type="similarity">
    <text evidence="4">Belongs to the CRWN family.</text>
</comment>
<feature type="region of interest" description="Disordered" evidence="6">
    <location>
        <begin position="1"/>
        <end position="44"/>
    </location>
</feature>
<dbReference type="EMBL" id="JBJKBG010000007">
    <property type="protein sequence ID" value="KAL3731513.1"/>
    <property type="molecule type" value="Genomic_DNA"/>
</dbReference>
<evidence type="ECO:0000313" key="8">
    <source>
        <dbReference type="Proteomes" id="UP001634007"/>
    </source>
</evidence>
<feature type="coiled-coil region" evidence="5">
    <location>
        <begin position="293"/>
        <end position="571"/>
    </location>
</feature>
<comment type="caution">
    <text evidence="7">The sequence shown here is derived from an EMBL/GenBank/DDBJ whole genome shotgun (WGS) entry which is preliminary data.</text>
</comment>
<dbReference type="InterPro" id="IPR040418">
    <property type="entry name" value="CRWN"/>
</dbReference>
<evidence type="ECO:0000256" key="3">
    <source>
        <dbReference type="ARBA" id="ARBA00024186"/>
    </source>
</evidence>
<gene>
    <name evidence="7" type="ORF">ACJRO7_028402</name>
</gene>
<evidence type="ECO:0008006" key="9">
    <source>
        <dbReference type="Google" id="ProtNLM"/>
    </source>
</evidence>
<feature type="compositionally biased region" description="Basic and acidic residues" evidence="6">
    <location>
        <begin position="885"/>
        <end position="896"/>
    </location>
</feature>
<protein>
    <recommendedName>
        <fullName evidence="9">Nuclear matrix constituent protein 1-like protein</fullName>
    </recommendedName>
</protein>
<keyword evidence="8" id="KW-1185">Reference proteome</keyword>
<proteinExistence type="inferred from homology"/>
<dbReference type="GO" id="GO:0005652">
    <property type="term" value="C:nuclear lamina"/>
    <property type="evidence" value="ECO:0007669"/>
    <property type="project" value="UniProtKB-SubCell"/>
</dbReference>
<feature type="region of interest" description="Disordered" evidence="6">
    <location>
        <begin position="1160"/>
        <end position="1214"/>
    </location>
</feature>
<evidence type="ECO:0000256" key="2">
    <source>
        <dbReference type="ARBA" id="ARBA00023242"/>
    </source>
</evidence>
<feature type="compositionally biased region" description="Basic residues" evidence="6">
    <location>
        <begin position="957"/>
        <end position="974"/>
    </location>
</feature>
<evidence type="ECO:0000256" key="5">
    <source>
        <dbReference type="SAM" id="Coils"/>
    </source>
</evidence>
<dbReference type="PANTHER" id="PTHR31908">
    <property type="entry name" value="PROTEIN CROWDED NUCLEI 4"/>
    <property type="match status" value="1"/>
</dbReference>
<dbReference type="AlphaFoldDB" id="A0ABD3JZJ1"/>
<feature type="region of interest" description="Disordered" evidence="6">
    <location>
        <begin position="806"/>
        <end position="835"/>
    </location>
</feature>
<accession>A0ABD3JZJ1</accession>
<sequence length="1214" mass="139253">MFTPQRKAYPAISLTPRTEAARTGGGGGGKGKAVAFLEGGPPPPPPPVASLDGNVMGNVGLEGLEDVEDWRRFREAGLLDEAEMDRKDRQAIAEKVTKLENELLDYQYNMGLLLIEKKEWNSKFEELGQALSEVQQLLKREQSAHLIAMSEAEKKEENLRRALALERQCVADLEKALHEIHNDQHKMKLDSEKKLAQASALTTGIEDRSLEVKEKLHDVDAKLAEVSRKSSQLDLKMQEVEARESVLQRERLSLKTEQEAHKASFYKQREDLQEWDQKLREREKKLCEDRRILNEKEEKANEIDQLLMQKERDIEEAYRNIESSKSMLPEKEKHINQSLADLAAKEKEVLSKESIIRSKEEKLNALENKLNLRESVEIQKLVDEQRALLDGKMLSFETELEERRKSLDKELKIKKEELERKEVEINHKEQKLGKRESALHAKTERFKEKDKELESMLKILKEKEKSMKAEEKKLEVEKKQLSAEKEALENLKDEIEKIKADIAGKELEIKEESENLRLNDEERSEHLRLQAELKMEIENCRSQQESLLRESEELKEEREKFEKEWEALDEKRAAIIEENRKFLEQKEKSEKWQSAEQERLKREKHEMEEHMQGELEAIKLEKESFATKMKHEESDLSEKVQNERSQMLREFELMKVDLETSLQKQQEETEKKAVLLEKQFELEKEKELKSINELKESALRELDEIRSEKHRIEKDKQALVLNKKQLDENQIKVREDIDQLFLLSHKLKDQREELIKERSRFLSFVEKFKNCEKCGDEAREFTLSDLQLPQMGDKEILPPPRLVEELSNNPCSRMSPFGRSPSEKSPDELGLVHSDSGSHMSWLRKCTSKIFKLSPSKKIKDDSASPQSHKNFNFEENDGRLSIARNEETNKGHGTNEDEAEPSSGKVEVATFNQRFKSVDVIKEVDDGRVPSLDDSNYLHDQMPDLPEDSQHSEVKKSRRKGGKRNNGIHRTRSVKAVVEDAKAFLGDVSKDTLPNDDMSKADQADSVHKGKAVSNVPRKRQHAESSQITESEQDGGDSEGPSNSVSVGGRKKRRQTVHVPAVQTPGQKRYNLRRQKTAGNVAAEEASADLNQDGKVEAASGGGEEAINGEDNNVPSHNSDEHHNQMHLTQATSLRTMELSQQKVVRFTTVNVVDNSVNLAKPDENGETVGTGELSGEDENGSALNEAEDDYDDELEHPGGASMGKKIWTFFTT</sequence>
<evidence type="ECO:0000256" key="1">
    <source>
        <dbReference type="ARBA" id="ARBA00023054"/>
    </source>
</evidence>
<feature type="coiled-coil region" evidence="5">
    <location>
        <begin position="223"/>
        <end position="257"/>
    </location>
</feature>
<evidence type="ECO:0000313" key="7">
    <source>
        <dbReference type="EMBL" id="KAL3731513.1"/>
    </source>
</evidence>
<keyword evidence="2" id="KW-0539">Nucleus</keyword>
<feature type="region of interest" description="Disordered" evidence="6">
    <location>
        <begin position="856"/>
        <end position="1125"/>
    </location>
</feature>
<feature type="coiled-coil region" evidence="5">
    <location>
        <begin position="648"/>
        <end position="729"/>
    </location>
</feature>
<dbReference type="Proteomes" id="UP001634007">
    <property type="component" value="Unassembled WGS sequence"/>
</dbReference>
<feature type="compositionally biased region" description="Basic and acidic residues" evidence="6">
    <location>
        <begin position="998"/>
        <end position="1009"/>
    </location>
</feature>
<reference evidence="7 8" key="1">
    <citation type="submission" date="2024-11" db="EMBL/GenBank/DDBJ databases">
        <title>Chromosome-level genome assembly of Eucalyptus globulus Labill. provides insights into its genome evolution.</title>
        <authorList>
            <person name="Li X."/>
        </authorList>
    </citation>
    <scope>NUCLEOTIDE SEQUENCE [LARGE SCALE GENOMIC DNA]</scope>
    <source>
        <strain evidence="7">CL2024</strain>
        <tissue evidence="7">Fresh tender leaves</tissue>
    </source>
</reference>
<name>A0ABD3JZJ1_EUCGL</name>
<feature type="compositionally biased region" description="Basic and acidic residues" evidence="6">
    <location>
        <begin position="917"/>
        <end position="929"/>
    </location>
</feature>
<evidence type="ECO:0000256" key="4">
    <source>
        <dbReference type="ARBA" id="ARBA00024208"/>
    </source>
</evidence>
<organism evidence="7 8">
    <name type="scientific">Eucalyptus globulus</name>
    <name type="common">Tasmanian blue gum</name>
    <dbReference type="NCBI Taxonomy" id="34317"/>
    <lineage>
        <taxon>Eukaryota</taxon>
        <taxon>Viridiplantae</taxon>
        <taxon>Streptophyta</taxon>
        <taxon>Embryophyta</taxon>
        <taxon>Tracheophyta</taxon>
        <taxon>Spermatophyta</taxon>
        <taxon>Magnoliopsida</taxon>
        <taxon>eudicotyledons</taxon>
        <taxon>Gunneridae</taxon>
        <taxon>Pentapetalae</taxon>
        <taxon>rosids</taxon>
        <taxon>malvids</taxon>
        <taxon>Myrtales</taxon>
        <taxon>Myrtaceae</taxon>
        <taxon>Myrtoideae</taxon>
        <taxon>Eucalypteae</taxon>
        <taxon>Eucalyptus</taxon>
    </lineage>
</organism>
<comment type="subcellular location">
    <subcellularLocation>
        <location evidence="3">Nucleus lamina</location>
    </subcellularLocation>
</comment>
<dbReference type="PANTHER" id="PTHR31908:SF9">
    <property type="entry name" value="PROTEIN CROWDED NUCLEI 3"/>
    <property type="match status" value="1"/>
</dbReference>